<dbReference type="AlphaFoldDB" id="A0A1T5EJN9"/>
<sequence length="167" mass="19249">MDYAMINELLNKYWLCETSLEEERELRRFFASEEVPEHLLAYKAWFCGRDEAAIPVLGADFDKRILKKIKPKERLSFHLGRRYVTGIAASLAILVAASLYVYNQTDWADPSYQDTYQTPEEALRAAQVSLSFVSSEINRGQKMVYNEMKKTAPITDLINNIDKLEGE</sequence>
<keyword evidence="3" id="KW-1185">Reference proteome</keyword>
<protein>
    <submittedName>
        <fullName evidence="2">Uncharacterized protein</fullName>
    </submittedName>
</protein>
<accession>A0A1T5EJN9</accession>
<name>A0A1T5EJN9_9BACT</name>
<keyword evidence="1" id="KW-1133">Transmembrane helix</keyword>
<evidence type="ECO:0000313" key="3">
    <source>
        <dbReference type="Proteomes" id="UP000190852"/>
    </source>
</evidence>
<proteinExistence type="predicted"/>
<evidence type="ECO:0000256" key="1">
    <source>
        <dbReference type="SAM" id="Phobius"/>
    </source>
</evidence>
<organism evidence="2 3">
    <name type="scientific">Parabacteroides chartae</name>
    <dbReference type="NCBI Taxonomy" id="1037355"/>
    <lineage>
        <taxon>Bacteria</taxon>
        <taxon>Pseudomonadati</taxon>
        <taxon>Bacteroidota</taxon>
        <taxon>Bacteroidia</taxon>
        <taxon>Bacteroidales</taxon>
        <taxon>Tannerellaceae</taxon>
        <taxon>Parabacteroides</taxon>
    </lineage>
</organism>
<evidence type="ECO:0000313" key="2">
    <source>
        <dbReference type="EMBL" id="SKB83890.1"/>
    </source>
</evidence>
<feature type="transmembrane region" description="Helical" evidence="1">
    <location>
        <begin position="83"/>
        <end position="102"/>
    </location>
</feature>
<reference evidence="3" key="1">
    <citation type="submission" date="2017-02" db="EMBL/GenBank/DDBJ databases">
        <authorList>
            <person name="Varghese N."/>
            <person name="Submissions S."/>
        </authorList>
    </citation>
    <scope>NUCLEOTIDE SEQUENCE [LARGE SCALE GENOMIC DNA]</scope>
    <source>
        <strain evidence="3">DSM 24967</strain>
    </source>
</reference>
<gene>
    <name evidence="2" type="ORF">SAMN05660349_02990</name>
</gene>
<keyword evidence="1" id="KW-0472">Membrane</keyword>
<dbReference type="Proteomes" id="UP000190852">
    <property type="component" value="Unassembled WGS sequence"/>
</dbReference>
<dbReference type="EMBL" id="FUYQ01000027">
    <property type="protein sequence ID" value="SKB83890.1"/>
    <property type="molecule type" value="Genomic_DNA"/>
</dbReference>
<dbReference type="RefSeq" id="WP_139376666.1">
    <property type="nucleotide sequence ID" value="NZ_FUYQ01000027.1"/>
</dbReference>
<keyword evidence="1" id="KW-0812">Transmembrane</keyword>